<dbReference type="Gene3D" id="3.40.50.11610">
    <property type="entry name" value="Multifunctional 2-oxoglutarate metabolism enzyme, C-terminal domain"/>
    <property type="match status" value="1"/>
</dbReference>
<proteinExistence type="predicted"/>
<gene>
    <name evidence="5" type="primary">sucA_11</name>
    <name evidence="5" type="ORF">GALL_553350</name>
</gene>
<dbReference type="Pfam" id="PF02779">
    <property type="entry name" value="Transket_pyr"/>
    <property type="match status" value="1"/>
</dbReference>
<feature type="domain" description="Transketolase-like pyrimidine-binding" evidence="4">
    <location>
        <begin position="1"/>
        <end position="145"/>
    </location>
</feature>
<dbReference type="SUPFAM" id="SSF52518">
    <property type="entry name" value="Thiamin diphosphate-binding fold (THDP-binding)"/>
    <property type="match status" value="1"/>
</dbReference>
<evidence type="ECO:0000259" key="4">
    <source>
        <dbReference type="SMART" id="SM00861"/>
    </source>
</evidence>
<dbReference type="InterPro" id="IPR042179">
    <property type="entry name" value="KGD_C_sf"/>
</dbReference>
<keyword evidence="3" id="KW-0786">Thiamine pyrophosphate</keyword>
<evidence type="ECO:0000256" key="1">
    <source>
        <dbReference type="ARBA" id="ARBA00001964"/>
    </source>
</evidence>
<dbReference type="AlphaFoldDB" id="A0A1J5NWK9"/>
<dbReference type="EC" id="1.2.4.2" evidence="5"/>
<comment type="cofactor">
    <cofactor evidence="1">
        <name>thiamine diphosphate</name>
        <dbReference type="ChEBI" id="CHEBI:58937"/>
    </cofactor>
</comment>
<keyword evidence="2 5" id="KW-0560">Oxidoreductase</keyword>
<dbReference type="PANTHER" id="PTHR23152:SF4">
    <property type="entry name" value="2-OXOADIPATE DEHYDROGENASE COMPLEX COMPONENT E1"/>
    <property type="match status" value="1"/>
</dbReference>
<comment type="caution">
    <text evidence="5">The sequence shown here is derived from an EMBL/GenBank/DDBJ whole genome shotgun (WGS) entry which is preliminary data.</text>
</comment>
<dbReference type="Gene3D" id="3.40.50.12470">
    <property type="match status" value="1"/>
</dbReference>
<protein>
    <submittedName>
        <fullName evidence="5">2-oxoglutarate dehydrogenase E1 component</fullName>
        <ecNumber evidence="5">1.2.4.2</ecNumber>
    </submittedName>
</protein>
<dbReference type="GO" id="GO:0004591">
    <property type="term" value="F:oxoglutarate dehydrogenase (succinyl-transferring) activity"/>
    <property type="evidence" value="ECO:0007669"/>
    <property type="project" value="UniProtKB-EC"/>
</dbReference>
<name>A0A1J5NWK9_9ZZZZ</name>
<evidence type="ECO:0000256" key="3">
    <source>
        <dbReference type="ARBA" id="ARBA00023052"/>
    </source>
</evidence>
<evidence type="ECO:0000256" key="2">
    <source>
        <dbReference type="ARBA" id="ARBA00023002"/>
    </source>
</evidence>
<dbReference type="SMART" id="SM00861">
    <property type="entry name" value="Transket_pyr"/>
    <property type="match status" value="1"/>
</dbReference>
<dbReference type="GO" id="GO:0030976">
    <property type="term" value="F:thiamine pyrophosphate binding"/>
    <property type="evidence" value="ECO:0007669"/>
    <property type="project" value="InterPro"/>
</dbReference>
<organism evidence="5">
    <name type="scientific">mine drainage metagenome</name>
    <dbReference type="NCBI Taxonomy" id="410659"/>
    <lineage>
        <taxon>unclassified sequences</taxon>
        <taxon>metagenomes</taxon>
        <taxon>ecological metagenomes</taxon>
    </lineage>
</organism>
<dbReference type="InterPro" id="IPR011603">
    <property type="entry name" value="2oxoglutarate_DH_E1"/>
</dbReference>
<sequence>MPLQHIYPNQPNFLVIDSLLSELAVLAFEYGYATAEPDELVIWEAQFGDFANGAQVVIDQFIASGEAKWGRLCGLTLYLPHGQEGQGPEHSSARLERYLQLCANDNIQVCQPTNAGQMFHLIRRQMVRPYRKPLIVMTPKSLLRAKHASVPLSALTDGRFQLVLSETLPLDATAVRRIVACSGKVYFDLLNASEQRGITDIALVRVEQLYPFPRSEFYAELVRYPNAHELVWAQEEPQNQGAWFSIGHHLRECMMEGQSLRYAGRAFAASPAVGYPEIYEAQKQALLDEALS</sequence>
<dbReference type="GO" id="GO:0045252">
    <property type="term" value="C:oxoglutarate dehydrogenase complex"/>
    <property type="evidence" value="ECO:0007669"/>
    <property type="project" value="TreeGrafter"/>
</dbReference>
<dbReference type="EMBL" id="MLJW01009284">
    <property type="protein sequence ID" value="OIQ63126.1"/>
    <property type="molecule type" value="Genomic_DNA"/>
</dbReference>
<dbReference type="InterPro" id="IPR031717">
    <property type="entry name" value="ODO-1/KGD_C"/>
</dbReference>
<dbReference type="InterPro" id="IPR029061">
    <property type="entry name" value="THDP-binding"/>
</dbReference>
<dbReference type="Pfam" id="PF16870">
    <property type="entry name" value="OxoGdeHyase_C"/>
    <property type="match status" value="1"/>
</dbReference>
<dbReference type="InterPro" id="IPR005475">
    <property type="entry name" value="Transketolase-like_Pyr-bd"/>
</dbReference>
<dbReference type="PANTHER" id="PTHR23152">
    <property type="entry name" value="2-OXOGLUTARATE DEHYDROGENASE"/>
    <property type="match status" value="1"/>
</dbReference>
<accession>A0A1J5NWK9</accession>
<dbReference type="GO" id="GO:0006099">
    <property type="term" value="P:tricarboxylic acid cycle"/>
    <property type="evidence" value="ECO:0007669"/>
    <property type="project" value="TreeGrafter"/>
</dbReference>
<dbReference type="GO" id="GO:0005829">
    <property type="term" value="C:cytosol"/>
    <property type="evidence" value="ECO:0007669"/>
    <property type="project" value="TreeGrafter"/>
</dbReference>
<reference evidence="5" key="1">
    <citation type="submission" date="2016-10" db="EMBL/GenBank/DDBJ databases">
        <title>Sequence of Gallionella enrichment culture.</title>
        <authorList>
            <person name="Poehlein A."/>
            <person name="Muehling M."/>
            <person name="Daniel R."/>
        </authorList>
    </citation>
    <scope>NUCLEOTIDE SEQUENCE</scope>
</reference>
<evidence type="ECO:0000313" key="5">
    <source>
        <dbReference type="EMBL" id="OIQ63126.1"/>
    </source>
</evidence>